<feature type="region of interest" description="Disordered" evidence="1">
    <location>
        <begin position="1"/>
        <end position="25"/>
    </location>
</feature>
<evidence type="ECO:0000256" key="1">
    <source>
        <dbReference type="SAM" id="MobiDB-lite"/>
    </source>
</evidence>
<protein>
    <submittedName>
        <fullName evidence="2">Genomic scaffold, ProqFM164S02</fullName>
    </submittedName>
</protein>
<keyword evidence="3" id="KW-1185">Reference proteome</keyword>
<sequence length="49" mass="5854">MAPLELYGKRSYHSDDHHSSQLPSPNLYLHLSYHSRFVQLHDARYESRN</sequence>
<reference evidence="2" key="1">
    <citation type="journal article" date="2014" name="Nat. Commun.">
        <title>Multiple recent horizontal transfers of a large genomic region in cheese making fungi.</title>
        <authorList>
            <person name="Cheeseman K."/>
            <person name="Ropars J."/>
            <person name="Renault P."/>
            <person name="Dupont J."/>
            <person name="Gouzy J."/>
            <person name="Branca A."/>
            <person name="Abraham A.L."/>
            <person name="Ceppi M."/>
            <person name="Conseiller E."/>
            <person name="Debuchy R."/>
            <person name="Malagnac F."/>
            <person name="Goarin A."/>
            <person name="Silar P."/>
            <person name="Lacoste S."/>
            <person name="Sallet E."/>
            <person name="Bensimon A."/>
            <person name="Giraud T."/>
            <person name="Brygoo Y."/>
        </authorList>
    </citation>
    <scope>NUCLEOTIDE SEQUENCE [LARGE SCALE GENOMIC DNA]</scope>
    <source>
        <strain evidence="2">FM164</strain>
    </source>
</reference>
<dbReference type="EMBL" id="HG792016">
    <property type="protein sequence ID" value="CDM30708.1"/>
    <property type="molecule type" value="Genomic_DNA"/>
</dbReference>
<evidence type="ECO:0000313" key="3">
    <source>
        <dbReference type="Proteomes" id="UP000030686"/>
    </source>
</evidence>
<proteinExistence type="predicted"/>
<organism evidence="2 3">
    <name type="scientific">Penicillium roqueforti (strain FM164)</name>
    <dbReference type="NCBI Taxonomy" id="1365484"/>
    <lineage>
        <taxon>Eukaryota</taxon>
        <taxon>Fungi</taxon>
        <taxon>Dikarya</taxon>
        <taxon>Ascomycota</taxon>
        <taxon>Pezizomycotina</taxon>
        <taxon>Eurotiomycetes</taxon>
        <taxon>Eurotiomycetidae</taxon>
        <taxon>Eurotiales</taxon>
        <taxon>Aspergillaceae</taxon>
        <taxon>Penicillium</taxon>
    </lineage>
</organism>
<gene>
    <name evidence="2" type="ORF">PROQFM164_S02g000858</name>
</gene>
<evidence type="ECO:0000313" key="2">
    <source>
        <dbReference type="EMBL" id="CDM30708.1"/>
    </source>
</evidence>
<dbReference type="Proteomes" id="UP000030686">
    <property type="component" value="Unassembled WGS sequence"/>
</dbReference>
<accession>W6Q2E0</accession>
<dbReference type="AlphaFoldDB" id="W6Q2E0"/>
<name>W6Q2E0_PENRF</name>